<gene>
    <name evidence="1" type="ORF">SAMN04489835_3773</name>
</gene>
<dbReference type="RefSeq" id="WP_083410647.1">
    <property type="nucleotide sequence ID" value="NZ_LT629971.1"/>
</dbReference>
<accession>A0A1H6KKB3</accession>
<evidence type="ECO:0000313" key="1">
    <source>
        <dbReference type="EMBL" id="SEH76122.1"/>
    </source>
</evidence>
<name>A0A1H6KKB3_MYCRU</name>
<dbReference type="OrthoDB" id="4717578at2"/>
<dbReference type="EMBL" id="LT629971">
    <property type="protein sequence ID" value="SEH76122.1"/>
    <property type="molecule type" value="Genomic_DNA"/>
</dbReference>
<protein>
    <submittedName>
        <fullName evidence="1">Uncharacterized protein</fullName>
    </submittedName>
</protein>
<dbReference type="Proteomes" id="UP000182915">
    <property type="component" value="Chromosome I"/>
</dbReference>
<sequence length="210" mass="23017">MPDEELSVSGDVYGKRYGEVLLVRSTPSGPEATVYNTFPLNDCPDELWRALDPQAIAAEHGADAVLLNGPRYWLMSSIAKRGRANLERGRFGGLDMLRQATVKLASMNPAPYQPNRVDRKAVFTFDAGREVYELADPDGRRWIMQTWSQTVDPSLTAADLPRLGARLSLPAGWSYRAHTPGAPLVVDTADEEAYVTQDDLGNSYSLSTGG</sequence>
<organism evidence="1 2">
    <name type="scientific">Mycolicibacterium rutilum</name>
    <name type="common">Mycobacterium rutilum</name>
    <dbReference type="NCBI Taxonomy" id="370526"/>
    <lineage>
        <taxon>Bacteria</taxon>
        <taxon>Bacillati</taxon>
        <taxon>Actinomycetota</taxon>
        <taxon>Actinomycetes</taxon>
        <taxon>Mycobacteriales</taxon>
        <taxon>Mycobacteriaceae</taxon>
        <taxon>Mycolicibacterium</taxon>
    </lineage>
</organism>
<keyword evidence="2" id="KW-1185">Reference proteome</keyword>
<proteinExistence type="predicted"/>
<evidence type="ECO:0000313" key="2">
    <source>
        <dbReference type="Proteomes" id="UP000182915"/>
    </source>
</evidence>
<dbReference type="STRING" id="370526.SAMN04489835_3773"/>
<reference evidence="2" key="1">
    <citation type="submission" date="2016-10" db="EMBL/GenBank/DDBJ databases">
        <authorList>
            <person name="Varghese N."/>
            <person name="Submissions S."/>
        </authorList>
    </citation>
    <scope>NUCLEOTIDE SEQUENCE [LARGE SCALE GENOMIC DNA]</scope>
    <source>
        <strain evidence="2">DSM 45405</strain>
    </source>
</reference>
<dbReference type="AlphaFoldDB" id="A0A1H6KKB3"/>